<name>A0ABX1W0J8_9SPHI</name>
<sequence>MYEETFITNVDLPRFSSRNLENRSLFKILKEFYNIEVTEGEQKIWAIHADKNISALLNIKTSHPIVHMKRRLQTNNKDVRIYSSLFCNTEENFLRDSF</sequence>
<evidence type="ECO:0000313" key="3">
    <source>
        <dbReference type="Proteomes" id="UP000566071"/>
    </source>
</evidence>
<feature type="domain" description="UbiC transcription regulator-associated" evidence="1">
    <location>
        <begin position="2"/>
        <end position="89"/>
    </location>
</feature>
<comment type="caution">
    <text evidence="2">The sequence shown here is derived from an EMBL/GenBank/DDBJ whole genome shotgun (WGS) entry which is preliminary data.</text>
</comment>
<reference evidence="2 3" key="1">
    <citation type="submission" date="2020-05" db="EMBL/GenBank/DDBJ databases">
        <authorList>
            <person name="Khan S.A."/>
            <person name="Jeon C.O."/>
            <person name="Chun B.H."/>
        </authorList>
    </citation>
    <scope>NUCLEOTIDE SEQUENCE [LARGE SCALE GENOMIC DNA]</scope>
    <source>
        <strain evidence="2 3">S1162</strain>
    </source>
</reference>
<dbReference type="Proteomes" id="UP000566071">
    <property type="component" value="Unassembled WGS sequence"/>
</dbReference>
<protein>
    <submittedName>
        <fullName evidence="2">UTRA domain-containing protein</fullName>
    </submittedName>
</protein>
<dbReference type="RefSeq" id="WP_175269154.1">
    <property type="nucleotide sequence ID" value="NZ_JABFCR010000010.1"/>
</dbReference>
<dbReference type="InterPro" id="IPR011663">
    <property type="entry name" value="UTRA"/>
</dbReference>
<evidence type="ECO:0000313" key="2">
    <source>
        <dbReference type="EMBL" id="NNU33458.1"/>
    </source>
</evidence>
<dbReference type="Gene3D" id="3.40.1410.10">
    <property type="entry name" value="Chorismate lyase-like"/>
    <property type="match status" value="1"/>
</dbReference>
<keyword evidence="3" id="KW-1185">Reference proteome</keyword>
<dbReference type="EMBL" id="JABFCR010000010">
    <property type="protein sequence ID" value="NNU33458.1"/>
    <property type="molecule type" value="Genomic_DNA"/>
</dbReference>
<evidence type="ECO:0000259" key="1">
    <source>
        <dbReference type="Pfam" id="PF07702"/>
    </source>
</evidence>
<proteinExistence type="predicted"/>
<dbReference type="SUPFAM" id="SSF64288">
    <property type="entry name" value="Chorismate lyase-like"/>
    <property type="match status" value="1"/>
</dbReference>
<accession>A0ABX1W0J8</accession>
<dbReference type="Pfam" id="PF07702">
    <property type="entry name" value="UTRA"/>
    <property type="match status" value="1"/>
</dbReference>
<dbReference type="InterPro" id="IPR028978">
    <property type="entry name" value="Chorismate_lyase_/UTRA_dom_sf"/>
</dbReference>
<organism evidence="2 3">
    <name type="scientific">Mucilaginibacter humi</name>
    <dbReference type="NCBI Taxonomy" id="2732510"/>
    <lineage>
        <taxon>Bacteria</taxon>
        <taxon>Pseudomonadati</taxon>
        <taxon>Bacteroidota</taxon>
        <taxon>Sphingobacteriia</taxon>
        <taxon>Sphingobacteriales</taxon>
        <taxon>Sphingobacteriaceae</taxon>
        <taxon>Mucilaginibacter</taxon>
    </lineage>
</organism>
<gene>
    <name evidence="2" type="ORF">HK413_03485</name>
</gene>